<keyword evidence="3" id="KW-1185">Reference proteome</keyword>
<evidence type="ECO:0000313" key="3">
    <source>
        <dbReference type="Proteomes" id="UP001549920"/>
    </source>
</evidence>
<feature type="compositionally biased region" description="Basic and acidic residues" evidence="1">
    <location>
        <begin position="612"/>
        <end position="633"/>
    </location>
</feature>
<feature type="region of interest" description="Disordered" evidence="1">
    <location>
        <begin position="592"/>
        <end position="671"/>
    </location>
</feature>
<organism evidence="2 3">
    <name type="scientific">Loxostege sticticalis</name>
    <name type="common">Beet webworm moth</name>
    <dbReference type="NCBI Taxonomy" id="481309"/>
    <lineage>
        <taxon>Eukaryota</taxon>
        <taxon>Metazoa</taxon>
        <taxon>Ecdysozoa</taxon>
        <taxon>Arthropoda</taxon>
        <taxon>Hexapoda</taxon>
        <taxon>Insecta</taxon>
        <taxon>Pterygota</taxon>
        <taxon>Neoptera</taxon>
        <taxon>Endopterygota</taxon>
        <taxon>Lepidoptera</taxon>
        <taxon>Glossata</taxon>
        <taxon>Ditrysia</taxon>
        <taxon>Pyraloidea</taxon>
        <taxon>Crambidae</taxon>
        <taxon>Pyraustinae</taxon>
        <taxon>Loxostege</taxon>
    </lineage>
</organism>
<feature type="compositionally biased region" description="Basic and acidic residues" evidence="1">
    <location>
        <begin position="164"/>
        <end position="181"/>
    </location>
</feature>
<feature type="compositionally biased region" description="Polar residues" evidence="1">
    <location>
        <begin position="405"/>
        <end position="414"/>
    </location>
</feature>
<sequence length="743" mass="85459">MVTYEIPKSDTVLKYVYKNDDKTFIKEKPKAHPLNSVQRKRRSINTETKAENITADASVKAPLIVNYETSHSPRDIEVVVPAHQRITENAIQNSALADFSIETLHEPNQPSRNDHPNRENTSSQSEEESKESSKNKNYSQSDSYESSESDFLKTRAKPNKKYTKSSESDETREKEEFRKNESGSSSVEDSREIDDDRDAPQQRNSVQKPAGSFELYEDKTYPARKSAASSTLKHSNENHGSKEEDNSKTIENSESSESSENTSRDTGRRPSPYKERKDESRETSEEDKYGSRESSHERQSNSKSDKSNAYKSQDDSRQSGENSNENNNDDDLPRPPTNERLEDNDQNAKRNNINLSTPRTIQDVDLGDFSYERVQVDDKGQIVTARDHDENDSPVPIKPLVSPDLDQNQPPKSSSLKEEDENTHRGEFGSNKPVHINDEEVKPVVEINSELNESESHEENSNEAIKINPDENQSLETILGTKASDVEEPNNKNVEHKEPEEKADVKQQFERIPLDYKHENKQEDNENNVQSDSKDESPQEGNVNQANNEGTLDTFSPKDVNYDEHLKFKFDDISIKLPEIKLPEDILAYAYEEPSYEKYEKRKDKPKSKYNQYHDEDSDDHPREQKKSRHHDDSDDDDHEYYGHSHAYGKQKQRKKGDDDEEEEDEPVDLYEKFVRERFGKRGSFQKRSEKLQDAKGLPYNPKLYQTVQKLLKQTAKIDEQAKTSGDPNAGYAWTLEYGENLK</sequence>
<evidence type="ECO:0000256" key="1">
    <source>
        <dbReference type="SAM" id="MobiDB-lite"/>
    </source>
</evidence>
<feature type="compositionally biased region" description="Basic and acidic residues" evidence="1">
    <location>
        <begin position="489"/>
        <end position="524"/>
    </location>
</feature>
<feature type="compositionally biased region" description="Basic and acidic residues" evidence="1">
    <location>
        <begin position="331"/>
        <end position="348"/>
    </location>
</feature>
<feature type="region of interest" description="Disordered" evidence="1">
    <location>
        <begin position="722"/>
        <end position="743"/>
    </location>
</feature>
<accession>A0ABR3HYF7</accession>
<feature type="compositionally biased region" description="Basic and acidic residues" evidence="1">
    <location>
        <begin position="262"/>
        <end position="318"/>
    </location>
</feature>
<feature type="compositionally biased region" description="Polar residues" evidence="1">
    <location>
        <begin position="539"/>
        <end position="554"/>
    </location>
</feature>
<gene>
    <name evidence="2" type="ORF">ABMA27_001428</name>
</gene>
<feature type="compositionally biased region" description="Basic and acidic residues" evidence="1">
    <location>
        <begin position="234"/>
        <end position="248"/>
    </location>
</feature>
<feature type="region of interest" description="Disordered" evidence="1">
    <location>
        <begin position="380"/>
        <end position="559"/>
    </location>
</feature>
<protein>
    <submittedName>
        <fullName evidence="2">Uncharacterized protein</fullName>
    </submittedName>
</protein>
<dbReference type="EMBL" id="JBEUOH010000011">
    <property type="protein sequence ID" value="KAL0881600.1"/>
    <property type="molecule type" value="Genomic_DNA"/>
</dbReference>
<evidence type="ECO:0000313" key="2">
    <source>
        <dbReference type="EMBL" id="KAL0881600.1"/>
    </source>
</evidence>
<comment type="caution">
    <text evidence="2">The sequence shown here is derived from an EMBL/GenBank/DDBJ whole genome shotgun (WGS) entry which is preliminary data.</text>
</comment>
<reference evidence="2 3" key="1">
    <citation type="submission" date="2024-06" db="EMBL/GenBank/DDBJ databases">
        <title>A chromosome-level genome assembly of beet webworm, Loxostege sticticalis.</title>
        <authorList>
            <person name="Zhang Y."/>
        </authorList>
    </citation>
    <scope>NUCLEOTIDE SEQUENCE [LARGE SCALE GENOMIC DNA]</scope>
    <source>
        <strain evidence="2">AQ026</strain>
        <tissue evidence="2">Whole body</tissue>
    </source>
</reference>
<proteinExistence type="predicted"/>
<feature type="compositionally biased region" description="Acidic residues" evidence="1">
    <location>
        <begin position="659"/>
        <end position="669"/>
    </location>
</feature>
<feature type="compositionally biased region" description="Basic residues" evidence="1">
    <location>
        <begin position="154"/>
        <end position="163"/>
    </location>
</feature>
<name>A0ABR3HYF7_LOXSC</name>
<feature type="region of interest" description="Disordered" evidence="1">
    <location>
        <begin position="105"/>
        <end position="367"/>
    </location>
</feature>
<feature type="compositionally biased region" description="Low complexity" evidence="1">
    <location>
        <begin position="252"/>
        <end position="261"/>
    </location>
</feature>
<feature type="compositionally biased region" description="Low complexity" evidence="1">
    <location>
        <begin position="135"/>
        <end position="146"/>
    </location>
</feature>
<feature type="compositionally biased region" description="Polar residues" evidence="1">
    <location>
        <begin position="349"/>
        <end position="360"/>
    </location>
</feature>
<dbReference type="Proteomes" id="UP001549920">
    <property type="component" value="Unassembled WGS sequence"/>
</dbReference>
<feature type="compositionally biased region" description="Basic and acidic residues" evidence="1">
    <location>
        <begin position="380"/>
        <end position="391"/>
    </location>
</feature>